<dbReference type="PANTHER" id="PTHR10491:SF4">
    <property type="entry name" value="METHIONINE ADENOSYLTRANSFERASE 2 SUBUNIT BETA"/>
    <property type="match status" value="1"/>
</dbReference>
<dbReference type="GO" id="GO:0019305">
    <property type="term" value="P:dTDP-rhamnose biosynthetic process"/>
    <property type="evidence" value="ECO:0007669"/>
    <property type="project" value="UniProtKB-UniPathway"/>
</dbReference>
<dbReference type="FunFam" id="3.40.50.720:FF:000159">
    <property type="entry name" value="dTDP-4-dehydrorhamnose reductase"/>
    <property type="match status" value="1"/>
</dbReference>
<comment type="similarity">
    <text evidence="1 2">Belongs to the dTDP-4-dehydrorhamnose reductase family.</text>
</comment>
<dbReference type="GO" id="GO:0008831">
    <property type="term" value="F:dTDP-4-dehydrorhamnose reductase activity"/>
    <property type="evidence" value="ECO:0007669"/>
    <property type="project" value="UniProtKB-EC"/>
</dbReference>
<evidence type="ECO:0000256" key="1">
    <source>
        <dbReference type="ARBA" id="ARBA00010944"/>
    </source>
</evidence>
<dbReference type="InterPro" id="IPR036291">
    <property type="entry name" value="NAD(P)-bd_dom_sf"/>
</dbReference>
<evidence type="ECO:0000256" key="2">
    <source>
        <dbReference type="RuleBase" id="RU364082"/>
    </source>
</evidence>
<keyword evidence="5" id="KW-1185">Reference proteome</keyword>
<accession>B0CFF9</accession>
<dbReference type="SUPFAM" id="SSF51735">
    <property type="entry name" value="NAD(P)-binding Rossmann-fold domains"/>
    <property type="match status" value="1"/>
</dbReference>
<dbReference type="eggNOG" id="COG1091">
    <property type="taxonomic scope" value="Bacteria"/>
</dbReference>
<name>B0CFF9_ACAM1</name>
<dbReference type="PANTHER" id="PTHR10491">
    <property type="entry name" value="DTDP-4-DEHYDRORHAMNOSE REDUCTASE"/>
    <property type="match status" value="1"/>
</dbReference>
<dbReference type="RefSeq" id="WP_012161428.1">
    <property type="nucleotide sequence ID" value="NC_009925.1"/>
</dbReference>
<dbReference type="AlphaFoldDB" id="B0CFF9"/>
<comment type="function">
    <text evidence="2">Catalyzes the reduction of dTDP-6-deoxy-L-lyxo-4-hexulose to yield dTDP-L-rhamnose.</text>
</comment>
<gene>
    <name evidence="4" type="primary">rfbD</name>
    <name evidence="4" type="ordered locus">AM1_0803</name>
</gene>
<dbReference type="STRING" id="329726.AM1_0803"/>
<dbReference type="EMBL" id="CP000828">
    <property type="protein sequence ID" value="ABW25846.1"/>
    <property type="molecule type" value="Genomic_DNA"/>
</dbReference>
<evidence type="ECO:0000313" key="4">
    <source>
        <dbReference type="EMBL" id="ABW25846.1"/>
    </source>
</evidence>
<dbReference type="Gene3D" id="3.90.25.10">
    <property type="entry name" value="UDP-galactose 4-epimerase, domain 1"/>
    <property type="match status" value="1"/>
</dbReference>
<feature type="domain" description="RmlD-like substrate binding" evidence="3">
    <location>
        <begin position="5"/>
        <end position="298"/>
    </location>
</feature>
<proteinExistence type="inferred from homology"/>
<dbReference type="UniPathway" id="UPA00124"/>
<evidence type="ECO:0000259" key="3">
    <source>
        <dbReference type="Pfam" id="PF04321"/>
    </source>
</evidence>
<dbReference type="GO" id="GO:0005829">
    <property type="term" value="C:cytosol"/>
    <property type="evidence" value="ECO:0007669"/>
    <property type="project" value="TreeGrafter"/>
</dbReference>
<protein>
    <recommendedName>
        <fullName evidence="2">dTDP-4-dehydrorhamnose reductase</fullName>
        <ecNumber evidence="2">1.1.1.133</ecNumber>
    </recommendedName>
</protein>
<dbReference type="Gene3D" id="3.40.50.720">
    <property type="entry name" value="NAD(P)-binding Rossmann-like Domain"/>
    <property type="match status" value="1"/>
</dbReference>
<dbReference type="OrthoDB" id="9803892at2"/>
<dbReference type="InterPro" id="IPR029903">
    <property type="entry name" value="RmlD-like-bd"/>
</dbReference>
<dbReference type="InterPro" id="IPR005913">
    <property type="entry name" value="dTDP_dehydrorham_reduct"/>
</dbReference>
<dbReference type="NCBIfam" id="TIGR01214">
    <property type="entry name" value="rmlD"/>
    <property type="match status" value="1"/>
</dbReference>
<sequence>MAKSRILLLGAQGQLGQELQKTLPTMGELIAVGKETVDLAVPEQLHEAILPVQPDIIVNAAAYTAVDRAESEVKLAHTVNQKAPTVLAELAQTLGALLIHISTDYVFDGTQSHPYTESDAPHPQSVYGHSKWQGEEGIRQTWDQHIILRTAWVYGTQGKGNFVKTMLRLGRERSDVRVVDDQVGTPTWAKEIGDAIASLIHHWSTSDPVTQAELYGTYHFTNRGVASWYDFAVAIFAEAQALGVPLQIERVIPITTPEYPLPAPRPAYSVLSNCKITPILGQPAPHWRQSLRQMLQELIQDASI</sequence>
<dbReference type="KEGG" id="amr:AM1_0803"/>
<reference evidence="4 5" key="1">
    <citation type="journal article" date="2008" name="Proc. Natl. Acad. Sci. U.S.A.">
        <title>Niche adaptation and genome expansion in the chlorophyll d-producing cyanobacterium Acaryochloris marina.</title>
        <authorList>
            <person name="Swingley W.D."/>
            <person name="Chen M."/>
            <person name="Cheung P.C."/>
            <person name="Conrad A.L."/>
            <person name="Dejesa L.C."/>
            <person name="Hao J."/>
            <person name="Honchak B.M."/>
            <person name="Karbach L.E."/>
            <person name="Kurdoglu A."/>
            <person name="Lahiri S."/>
            <person name="Mastrian S.D."/>
            <person name="Miyashita H."/>
            <person name="Page L."/>
            <person name="Ramakrishna P."/>
            <person name="Satoh S."/>
            <person name="Sattley W.M."/>
            <person name="Shimada Y."/>
            <person name="Taylor H.L."/>
            <person name="Tomo T."/>
            <person name="Tsuchiya T."/>
            <person name="Wang Z.T."/>
            <person name="Raymond J."/>
            <person name="Mimuro M."/>
            <person name="Blankenship R.E."/>
            <person name="Touchman J.W."/>
        </authorList>
    </citation>
    <scope>NUCLEOTIDE SEQUENCE [LARGE SCALE GENOMIC DNA]</scope>
    <source>
        <strain evidence="5">MBIC 11017</strain>
    </source>
</reference>
<dbReference type="Proteomes" id="UP000000268">
    <property type="component" value="Chromosome"/>
</dbReference>
<keyword evidence="2" id="KW-0560">Oxidoreductase</keyword>
<dbReference type="EC" id="1.1.1.133" evidence="2"/>
<dbReference type="Pfam" id="PF04321">
    <property type="entry name" value="RmlD_sub_bind"/>
    <property type="match status" value="1"/>
</dbReference>
<organism evidence="4 5">
    <name type="scientific">Acaryochloris marina (strain MBIC 11017)</name>
    <dbReference type="NCBI Taxonomy" id="329726"/>
    <lineage>
        <taxon>Bacteria</taxon>
        <taxon>Bacillati</taxon>
        <taxon>Cyanobacteriota</taxon>
        <taxon>Cyanophyceae</taxon>
        <taxon>Acaryochloridales</taxon>
        <taxon>Acaryochloridaceae</taxon>
        <taxon>Acaryochloris</taxon>
    </lineage>
</organism>
<dbReference type="HOGENOM" id="CLU_045518_1_2_3"/>
<keyword evidence="2" id="KW-0521">NADP</keyword>
<evidence type="ECO:0000313" key="5">
    <source>
        <dbReference type="Proteomes" id="UP000000268"/>
    </source>
</evidence>
<dbReference type="CDD" id="cd05254">
    <property type="entry name" value="dTDP_HR_like_SDR_e"/>
    <property type="match status" value="1"/>
</dbReference>
<comment type="pathway">
    <text evidence="2">Carbohydrate biosynthesis; dTDP-L-rhamnose biosynthesis.</text>
</comment>